<feature type="signal peptide" evidence="1">
    <location>
        <begin position="1"/>
        <end position="19"/>
    </location>
</feature>
<dbReference type="EMBL" id="JAAOCA010000020">
    <property type="protein sequence ID" value="MBD1600265.1"/>
    <property type="molecule type" value="Genomic_DNA"/>
</dbReference>
<organism evidence="2 3">
    <name type="scientific">Pseudomonas typographi</name>
    <dbReference type="NCBI Taxonomy" id="2715964"/>
    <lineage>
        <taxon>Bacteria</taxon>
        <taxon>Pseudomonadati</taxon>
        <taxon>Pseudomonadota</taxon>
        <taxon>Gammaproteobacteria</taxon>
        <taxon>Pseudomonadales</taxon>
        <taxon>Pseudomonadaceae</taxon>
        <taxon>Pseudomonas</taxon>
    </lineage>
</organism>
<keyword evidence="1" id="KW-0732">Signal</keyword>
<dbReference type="RefSeq" id="WP_190422445.1">
    <property type="nucleotide sequence ID" value="NZ_JAAOCA010000020.1"/>
</dbReference>
<accession>A0ABR7Z427</accession>
<dbReference type="Proteomes" id="UP000805841">
    <property type="component" value="Unassembled WGS sequence"/>
</dbReference>
<feature type="chain" id="PRO_5045950859" evidence="1">
    <location>
        <begin position="20"/>
        <end position="74"/>
    </location>
</feature>
<evidence type="ECO:0000313" key="3">
    <source>
        <dbReference type="Proteomes" id="UP000805841"/>
    </source>
</evidence>
<reference evidence="2 3" key="1">
    <citation type="journal article" date="2020" name="Insects">
        <title>Bacteria Belonging to Pseudomonas typographi sp. nov. from the Bark Beetle Ips typographus Have Genomic Potential to Aid in the Host Ecology.</title>
        <authorList>
            <person name="Peral-Aranega E."/>
            <person name="Saati-Santamaria Z."/>
            <person name="Kolarik M."/>
            <person name="Rivas R."/>
            <person name="Garcia-Fraile P."/>
        </authorList>
    </citation>
    <scope>NUCLEOTIDE SEQUENCE [LARGE SCALE GENOMIC DNA]</scope>
    <source>
        <strain evidence="2 3">CA3A</strain>
    </source>
</reference>
<sequence>MKTFLLAAGLVAMASSAFAAGTPCDKVKDEIDAKIKANGATGYTLEVIDEGAPADGKKVVGTCEAGTKQIVYKR</sequence>
<dbReference type="Pfam" id="PF06649">
    <property type="entry name" value="DUF1161"/>
    <property type="match status" value="1"/>
</dbReference>
<proteinExistence type="predicted"/>
<name>A0ABR7Z427_9PSED</name>
<protein>
    <submittedName>
        <fullName evidence="2">DUF1161 domain-containing protein</fullName>
    </submittedName>
</protein>
<evidence type="ECO:0000313" key="2">
    <source>
        <dbReference type="EMBL" id="MBD1600265.1"/>
    </source>
</evidence>
<dbReference type="InterPro" id="IPR010595">
    <property type="entry name" value="DUF1161"/>
</dbReference>
<keyword evidence="3" id="KW-1185">Reference proteome</keyword>
<evidence type="ECO:0000256" key="1">
    <source>
        <dbReference type="SAM" id="SignalP"/>
    </source>
</evidence>
<gene>
    <name evidence="2" type="ORF">HAQ05_16330</name>
</gene>
<comment type="caution">
    <text evidence="2">The sequence shown here is derived from an EMBL/GenBank/DDBJ whole genome shotgun (WGS) entry which is preliminary data.</text>
</comment>